<feature type="transmembrane region" description="Helical" evidence="7">
    <location>
        <begin position="161"/>
        <end position="181"/>
    </location>
</feature>
<feature type="transmembrane region" description="Helical" evidence="7">
    <location>
        <begin position="317"/>
        <end position="333"/>
    </location>
</feature>
<feature type="transmembrane region" description="Helical" evidence="7">
    <location>
        <begin position="290"/>
        <end position="311"/>
    </location>
</feature>
<proteinExistence type="predicted"/>
<feature type="transmembrane region" description="Helical" evidence="7">
    <location>
        <begin position="262"/>
        <end position="283"/>
    </location>
</feature>
<dbReference type="GO" id="GO:0042773">
    <property type="term" value="P:ATP synthesis coupled electron transport"/>
    <property type="evidence" value="ECO:0007669"/>
    <property type="project" value="InterPro"/>
</dbReference>
<evidence type="ECO:0000256" key="1">
    <source>
        <dbReference type="ARBA" id="ARBA00004651"/>
    </source>
</evidence>
<protein>
    <submittedName>
        <fullName evidence="9">Hydrogenase-4 component B</fullName>
        <ecNumber evidence="9">1.-.-.-</ecNumber>
    </submittedName>
</protein>
<dbReference type="GO" id="GO:0005886">
    <property type="term" value="C:plasma membrane"/>
    <property type="evidence" value="ECO:0007669"/>
    <property type="project" value="UniProtKB-SubCell"/>
</dbReference>
<dbReference type="InterPro" id="IPR001750">
    <property type="entry name" value="ND/Mrp_TM"/>
</dbReference>
<keyword evidence="4 7" id="KW-1133">Transmembrane helix</keyword>
<sequence length="649" mass="67312">MSTGILLGAAGCAAFAALLLGRWLPRLWLACVSVAGAAAFAASARVLSGSGEWQWRSVWTLGGQPVHLRFDALSALFLALVSVVGVAGAVYSRSYWSDEHAPDSAPRGRVAWIATLICMTLVLTASNGLHFLIAWELFAISAYFLLVLDGDNDEARSAGRLYLVASHAGTLCLFAFFSLLAYRTGSWDLGPMQGQAGVAPLFWLALLGFGVKAGLFPLHIWLPSAHANAPSHVSALMSGVAIKMGIYGILRFSGWLPAPAPAGWVLVGVGAISALYGIVFAFAQSDLKRLLAYCSVENIGIILMGIGGALIAARDGAPTWGVLLAAGALLHVWNHGSFKSLLFLGSGSIMHATGTRELSRLGGLWKRMPWTTALFALGAVAVSGLPPLNGFVSEWLVALGLFGAAASRSSVVWIAAPAAIALAAAGALALASFAKAASVACLGAPRSDAAASAHESPGLMRGPMVALGAVCATLALLPSVLWPALARAAAAWDPAYTSFAMPAPLAFLGGLQAAIAAAAVAAVLVLTTRAGRAGLRRALTWDCGYATPAPRIQYTAASFSGIAEGWFGWLLRPDRHAVPPRGILPGEAARTQRVPETVLEKVVGPIGGGVLWVSALARRLQHGRLQAYLLYILIGLIVLGTAVFLGALL</sequence>
<keyword evidence="3 7" id="KW-0812">Transmembrane</keyword>
<feature type="transmembrane region" description="Helical" evidence="7">
    <location>
        <begin position="68"/>
        <end position="91"/>
    </location>
</feature>
<dbReference type="PANTHER" id="PTHR42682">
    <property type="entry name" value="HYDROGENASE-4 COMPONENT F"/>
    <property type="match status" value="1"/>
</dbReference>
<dbReference type="EMBL" id="MLJW01000014">
    <property type="protein sequence ID" value="OIR13390.1"/>
    <property type="molecule type" value="Genomic_DNA"/>
</dbReference>
<feature type="transmembrane region" description="Helical" evidence="7">
    <location>
        <begin position="505"/>
        <end position="527"/>
    </location>
</feature>
<dbReference type="AlphaFoldDB" id="A0A1J5TN12"/>
<evidence type="ECO:0000256" key="4">
    <source>
        <dbReference type="ARBA" id="ARBA00022989"/>
    </source>
</evidence>
<dbReference type="InterPro" id="IPR003918">
    <property type="entry name" value="NADH_UbQ_OxRdtase"/>
</dbReference>
<feature type="transmembrane region" description="Helical" evidence="7">
    <location>
        <begin position="26"/>
        <end position="47"/>
    </location>
</feature>
<evidence type="ECO:0000256" key="7">
    <source>
        <dbReference type="SAM" id="Phobius"/>
    </source>
</evidence>
<dbReference type="Pfam" id="PF00361">
    <property type="entry name" value="Proton_antipo_M"/>
    <property type="match status" value="1"/>
</dbReference>
<evidence type="ECO:0000256" key="2">
    <source>
        <dbReference type="ARBA" id="ARBA00022475"/>
    </source>
</evidence>
<feature type="transmembrane region" description="Helical" evidence="7">
    <location>
        <begin position="628"/>
        <end position="648"/>
    </location>
</feature>
<comment type="subcellular location">
    <subcellularLocation>
        <location evidence="1">Cell membrane</location>
        <topology evidence="1">Multi-pass membrane protein</topology>
    </subcellularLocation>
</comment>
<feature type="transmembrane region" description="Helical" evidence="7">
    <location>
        <begin position="111"/>
        <end position="140"/>
    </location>
</feature>
<evidence type="ECO:0000256" key="6">
    <source>
        <dbReference type="ARBA" id="ARBA00023136"/>
    </source>
</evidence>
<dbReference type="Gene3D" id="1.20.5.2700">
    <property type="match status" value="1"/>
</dbReference>
<feature type="transmembrane region" description="Helical" evidence="7">
    <location>
        <begin position="370"/>
        <end position="391"/>
    </location>
</feature>
<dbReference type="GO" id="GO:0008137">
    <property type="term" value="F:NADH dehydrogenase (ubiquinone) activity"/>
    <property type="evidence" value="ECO:0007669"/>
    <property type="project" value="InterPro"/>
</dbReference>
<dbReference type="PRINTS" id="PR01437">
    <property type="entry name" value="NUOXDRDTASE4"/>
</dbReference>
<evidence type="ECO:0000256" key="3">
    <source>
        <dbReference type="ARBA" id="ARBA00022692"/>
    </source>
</evidence>
<reference evidence="9" key="1">
    <citation type="submission" date="2016-10" db="EMBL/GenBank/DDBJ databases">
        <title>Sequence of Gallionella enrichment culture.</title>
        <authorList>
            <person name="Poehlein A."/>
            <person name="Muehling M."/>
            <person name="Daniel R."/>
        </authorList>
    </citation>
    <scope>NUCLEOTIDE SEQUENCE</scope>
</reference>
<keyword evidence="2" id="KW-1003">Cell membrane</keyword>
<feature type="transmembrane region" description="Helical" evidence="7">
    <location>
        <begin position="411"/>
        <end position="444"/>
    </location>
</feature>
<name>A0A1J5TN12_9ZZZZ</name>
<dbReference type="GO" id="GO:0016491">
    <property type="term" value="F:oxidoreductase activity"/>
    <property type="evidence" value="ECO:0007669"/>
    <property type="project" value="UniProtKB-KW"/>
</dbReference>
<dbReference type="EC" id="1.-.-.-" evidence="9"/>
<evidence type="ECO:0000313" key="9">
    <source>
        <dbReference type="EMBL" id="OIR13390.1"/>
    </source>
</evidence>
<comment type="caution">
    <text evidence="9">The sequence shown here is derived from an EMBL/GenBank/DDBJ whole genome shotgun (WGS) entry which is preliminary data.</text>
</comment>
<feature type="transmembrane region" description="Helical" evidence="7">
    <location>
        <begin position="233"/>
        <end position="250"/>
    </location>
</feature>
<feature type="transmembrane region" description="Helical" evidence="7">
    <location>
        <begin position="201"/>
        <end position="221"/>
    </location>
</feature>
<evidence type="ECO:0000256" key="5">
    <source>
        <dbReference type="ARBA" id="ARBA00023002"/>
    </source>
</evidence>
<evidence type="ECO:0000259" key="8">
    <source>
        <dbReference type="Pfam" id="PF00361"/>
    </source>
</evidence>
<organism evidence="9">
    <name type="scientific">mine drainage metagenome</name>
    <dbReference type="NCBI Taxonomy" id="410659"/>
    <lineage>
        <taxon>unclassified sequences</taxon>
        <taxon>metagenomes</taxon>
        <taxon>ecological metagenomes</taxon>
    </lineage>
</organism>
<feature type="domain" description="NADH:quinone oxidoreductase/Mrp antiporter transmembrane" evidence="8">
    <location>
        <begin position="126"/>
        <end position="404"/>
    </location>
</feature>
<accession>A0A1J5TN12</accession>
<keyword evidence="6 7" id="KW-0472">Membrane</keyword>
<gene>
    <name evidence="9" type="primary">hyfB_6</name>
    <name evidence="9" type="ORF">GALL_52030</name>
</gene>
<dbReference type="PANTHER" id="PTHR42682:SF3">
    <property type="entry name" value="FORMATE HYDROGENLYASE SUBUNIT 3-RELATED"/>
    <property type="match status" value="1"/>
</dbReference>
<feature type="transmembrane region" description="Helical" evidence="7">
    <location>
        <begin position="465"/>
        <end position="485"/>
    </location>
</feature>
<keyword evidence="5 9" id="KW-0560">Oxidoreductase</keyword>
<dbReference type="InterPro" id="IPR052175">
    <property type="entry name" value="ComplexI-like_HydComp"/>
</dbReference>